<comment type="caution">
    <text evidence="1">The sequence shown here is derived from an EMBL/GenBank/DDBJ whole genome shotgun (WGS) entry which is preliminary data.</text>
</comment>
<protein>
    <recommendedName>
        <fullName evidence="3">STAS/SEC14 domain-containing protein</fullName>
    </recommendedName>
</protein>
<name>A0ABU9T195_9ALTE</name>
<proteinExistence type="predicted"/>
<gene>
    <name evidence="1" type="ORF">WNY77_18980</name>
</gene>
<organism evidence="1 2">
    <name type="scientific">Paraglaciecola mesophila</name>
    <dbReference type="NCBI Taxonomy" id="197222"/>
    <lineage>
        <taxon>Bacteria</taxon>
        <taxon>Pseudomonadati</taxon>
        <taxon>Pseudomonadota</taxon>
        <taxon>Gammaproteobacteria</taxon>
        <taxon>Alteromonadales</taxon>
        <taxon>Alteromonadaceae</taxon>
        <taxon>Paraglaciecola</taxon>
    </lineage>
</organism>
<dbReference type="RefSeq" id="WP_342882611.1">
    <property type="nucleotide sequence ID" value="NZ_JBBMQS010000014.1"/>
</dbReference>
<evidence type="ECO:0008006" key="3">
    <source>
        <dbReference type="Google" id="ProtNLM"/>
    </source>
</evidence>
<accession>A0ABU9T195</accession>
<sequence length="131" mass="14976">MSLEHGHHSITVEDNIIVIELAGSFNEYGAKALTDDIRRTIKKFKGAPFCILLNDFALEGITPEGYKKIDEYNVWLNTQNMIAKATVVKIDVLLKMEESRIPAKAQQNIKSFRNMPDAMHWLKIQTKRTDT</sequence>
<evidence type="ECO:0000313" key="2">
    <source>
        <dbReference type="Proteomes" id="UP001461163"/>
    </source>
</evidence>
<dbReference type="Proteomes" id="UP001461163">
    <property type="component" value="Unassembled WGS sequence"/>
</dbReference>
<evidence type="ECO:0000313" key="1">
    <source>
        <dbReference type="EMBL" id="MEM5499503.1"/>
    </source>
</evidence>
<keyword evidence="2" id="KW-1185">Reference proteome</keyword>
<dbReference type="EMBL" id="JBBMQS010000014">
    <property type="protein sequence ID" value="MEM5499503.1"/>
    <property type="molecule type" value="Genomic_DNA"/>
</dbReference>
<reference evidence="1 2" key="1">
    <citation type="submission" date="2024-03" db="EMBL/GenBank/DDBJ databases">
        <title>Community enrichment and isolation of bacterial strains for fucoidan degradation.</title>
        <authorList>
            <person name="Sichert A."/>
        </authorList>
    </citation>
    <scope>NUCLEOTIDE SEQUENCE [LARGE SCALE GENOMIC DNA]</scope>
    <source>
        <strain evidence="1 2">AS12</strain>
    </source>
</reference>